<keyword evidence="2" id="KW-0808">Transferase</keyword>
<evidence type="ECO:0000256" key="4">
    <source>
        <dbReference type="ARBA" id="ARBA00022729"/>
    </source>
</evidence>
<keyword evidence="4" id="KW-0732">Signal</keyword>
<dbReference type="InterPro" id="IPR001245">
    <property type="entry name" value="Ser-Thr/Tyr_kinase_cat_dom"/>
</dbReference>
<dbReference type="Proteomes" id="UP000541444">
    <property type="component" value="Unassembled WGS sequence"/>
</dbReference>
<evidence type="ECO:0000313" key="10">
    <source>
        <dbReference type="Proteomes" id="UP000541444"/>
    </source>
</evidence>
<comment type="subcellular location">
    <subcellularLocation>
        <location evidence="1">Membrane</location>
        <topology evidence="1">Single-pass type I membrane protein</topology>
    </subcellularLocation>
</comment>
<dbReference type="PANTHER" id="PTHR27009">
    <property type="entry name" value="RUST RESISTANCE KINASE LR10-RELATED"/>
    <property type="match status" value="1"/>
</dbReference>
<organism evidence="9 10">
    <name type="scientific">Kingdonia uniflora</name>
    <dbReference type="NCBI Taxonomy" id="39325"/>
    <lineage>
        <taxon>Eukaryota</taxon>
        <taxon>Viridiplantae</taxon>
        <taxon>Streptophyta</taxon>
        <taxon>Embryophyta</taxon>
        <taxon>Tracheophyta</taxon>
        <taxon>Spermatophyta</taxon>
        <taxon>Magnoliopsida</taxon>
        <taxon>Ranunculales</taxon>
        <taxon>Circaeasteraceae</taxon>
        <taxon>Kingdonia</taxon>
    </lineage>
</organism>
<dbReference type="Pfam" id="PF07714">
    <property type="entry name" value="PK_Tyr_Ser-Thr"/>
    <property type="match status" value="1"/>
</dbReference>
<dbReference type="InterPro" id="IPR045874">
    <property type="entry name" value="LRK10/LRL21-25-like"/>
</dbReference>
<keyword evidence="10" id="KW-1185">Reference proteome</keyword>
<evidence type="ECO:0000256" key="5">
    <source>
        <dbReference type="ARBA" id="ARBA00022989"/>
    </source>
</evidence>
<evidence type="ECO:0000256" key="6">
    <source>
        <dbReference type="ARBA" id="ARBA00023136"/>
    </source>
</evidence>
<name>A0A7J7NX15_9MAGN</name>
<keyword evidence="7" id="KW-0325">Glycoprotein</keyword>
<evidence type="ECO:0000256" key="2">
    <source>
        <dbReference type="ARBA" id="ARBA00022527"/>
    </source>
</evidence>
<reference evidence="9 10" key="1">
    <citation type="journal article" date="2020" name="IScience">
        <title>Genome Sequencing of the Endangered Kingdonia uniflora (Circaeasteraceae, Ranunculales) Reveals Potential Mechanisms of Evolutionary Specialization.</title>
        <authorList>
            <person name="Sun Y."/>
            <person name="Deng T."/>
            <person name="Zhang A."/>
            <person name="Moore M.J."/>
            <person name="Landis J.B."/>
            <person name="Lin N."/>
            <person name="Zhang H."/>
            <person name="Zhang X."/>
            <person name="Huang J."/>
            <person name="Zhang X."/>
            <person name="Sun H."/>
            <person name="Wang H."/>
        </authorList>
    </citation>
    <scope>NUCLEOTIDE SEQUENCE [LARGE SCALE GENOMIC DNA]</scope>
    <source>
        <strain evidence="9">TB1705</strain>
        <tissue evidence="9">Leaf</tissue>
    </source>
</reference>
<keyword evidence="6" id="KW-0472">Membrane</keyword>
<feature type="domain" description="Serine-threonine/tyrosine-protein kinase catalytic" evidence="8">
    <location>
        <begin position="4"/>
        <end position="50"/>
    </location>
</feature>
<gene>
    <name evidence="9" type="ORF">GIB67_018008</name>
</gene>
<dbReference type="OrthoDB" id="547665at2759"/>
<dbReference type="InterPro" id="IPR011009">
    <property type="entry name" value="Kinase-like_dom_sf"/>
</dbReference>
<proteinExistence type="predicted"/>
<dbReference type="AlphaFoldDB" id="A0A7J7NX15"/>
<accession>A0A7J7NX15</accession>
<evidence type="ECO:0000259" key="8">
    <source>
        <dbReference type="Pfam" id="PF07714"/>
    </source>
</evidence>
<evidence type="ECO:0000256" key="1">
    <source>
        <dbReference type="ARBA" id="ARBA00004479"/>
    </source>
</evidence>
<keyword evidence="3" id="KW-0812">Transmembrane</keyword>
<evidence type="ECO:0000256" key="3">
    <source>
        <dbReference type="ARBA" id="ARBA00022692"/>
    </source>
</evidence>
<evidence type="ECO:0000313" key="9">
    <source>
        <dbReference type="EMBL" id="KAF6171484.1"/>
    </source>
</evidence>
<keyword evidence="2" id="KW-0418">Kinase</keyword>
<keyword evidence="5" id="KW-1133">Transmembrane helix</keyword>
<dbReference type="GO" id="GO:0004674">
    <property type="term" value="F:protein serine/threonine kinase activity"/>
    <property type="evidence" value="ECO:0007669"/>
    <property type="project" value="UniProtKB-KW"/>
</dbReference>
<evidence type="ECO:0000256" key="7">
    <source>
        <dbReference type="ARBA" id="ARBA00023180"/>
    </source>
</evidence>
<keyword evidence="2" id="KW-0723">Serine/threonine-protein kinase</keyword>
<dbReference type="SUPFAM" id="SSF56112">
    <property type="entry name" value="Protein kinase-like (PK-like)"/>
    <property type="match status" value="1"/>
</dbReference>
<sequence>MLDARGPIGYIMPEVFSRNIGVVSHKSDIYSFGMMVLEIVGGRKNINDLADYTSKIFFPHWIHTRIVRSIHVRITSETNAEIMKKMILIGLSCI</sequence>
<protein>
    <recommendedName>
        <fullName evidence="8">Serine-threonine/tyrosine-protein kinase catalytic domain-containing protein</fullName>
    </recommendedName>
</protein>
<comment type="caution">
    <text evidence="9">The sequence shown here is derived from an EMBL/GenBank/DDBJ whole genome shotgun (WGS) entry which is preliminary data.</text>
</comment>
<dbReference type="Gene3D" id="1.10.510.10">
    <property type="entry name" value="Transferase(Phosphotransferase) domain 1"/>
    <property type="match status" value="1"/>
</dbReference>
<dbReference type="GO" id="GO:0016020">
    <property type="term" value="C:membrane"/>
    <property type="evidence" value="ECO:0007669"/>
    <property type="project" value="UniProtKB-SubCell"/>
</dbReference>
<dbReference type="EMBL" id="JACGCM010000479">
    <property type="protein sequence ID" value="KAF6171484.1"/>
    <property type="molecule type" value="Genomic_DNA"/>
</dbReference>